<organism evidence="3 4">
    <name type="scientific">Aspergillus lucknowensis</name>
    <dbReference type="NCBI Taxonomy" id="176173"/>
    <lineage>
        <taxon>Eukaryota</taxon>
        <taxon>Fungi</taxon>
        <taxon>Dikarya</taxon>
        <taxon>Ascomycota</taxon>
        <taxon>Pezizomycotina</taxon>
        <taxon>Eurotiomycetes</taxon>
        <taxon>Eurotiomycetidae</taxon>
        <taxon>Eurotiales</taxon>
        <taxon>Aspergillaceae</taxon>
        <taxon>Aspergillus</taxon>
        <taxon>Aspergillus subgen. Nidulantes</taxon>
    </lineage>
</organism>
<dbReference type="GeneID" id="98144484"/>
<reference evidence="3 4" key="1">
    <citation type="submission" date="2024-07" db="EMBL/GenBank/DDBJ databases">
        <title>Section-level genome sequencing and comparative genomics of Aspergillus sections Usti and Cavernicolus.</title>
        <authorList>
            <consortium name="Lawrence Berkeley National Laboratory"/>
            <person name="Nybo J.L."/>
            <person name="Vesth T.C."/>
            <person name="Theobald S."/>
            <person name="Frisvad J.C."/>
            <person name="Larsen T.O."/>
            <person name="Kjaerboelling I."/>
            <person name="Rothschild-Mancinelli K."/>
            <person name="Lyhne E.K."/>
            <person name="Kogle M.E."/>
            <person name="Barry K."/>
            <person name="Clum A."/>
            <person name="Na H."/>
            <person name="Ledsgaard L."/>
            <person name="Lin J."/>
            <person name="Lipzen A."/>
            <person name="Kuo A."/>
            <person name="Riley R."/>
            <person name="Mondo S."/>
            <person name="Labutti K."/>
            <person name="Haridas S."/>
            <person name="Pangalinan J."/>
            <person name="Salamov A.A."/>
            <person name="Simmons B.A."/>
            <person name="Magnuson J.K."/>
            <person name="Chen J."/>
            <person name="Drula E."/>
            <person name="Henrissat B."/>
            <person name="Wiebenga A."/>
            <person name="Lubbers R.J."/>
            <person name="Gomes A.C."/>
            <person name="Macurrencykelacurrency M.R."/>
            <person name="Stajich J."/>
            <person name="Grigoriev I.V."/>
            <person name="Mortensen U.H."/>
            <person name="De Vries R.P."/>
            <person name="Baker S.E."/>
            <person name="Andersen M.R."/>
        </authorList>
    </citation>
    <scope>NUCLEOTIDE SEQUENCE [LARGE SCALE GENOMIC DNA]</scope>
    <source>
        <strain evidence="3 4">CBS 449.75</strain>
    </source>
</reference>
<keyword evidence="2" id="KW-1133">Transmembrane helix</keyword>
<evidence type="ECO:0000313" key="4">
    <source>
        <dbReference type="Proteomes" id="UP001610432"/>
    </source>
</evidence>
<evidence type="ECO:0000256" key="2">
    <source>
        <dbReference type="SAM" id="Phobius"/>
    </source>
</evidence>
<evidence type="ECO:0000256" key="1">
    <source>
        <dbReference type="SAM" id="MobiDB-lite"/>
    </source>
</evidence>
<protein>
    <submittedName>
        <fullName evidence="3">Uncharacterized protein</fullName>
    </submittedName>
</protein>
<feature type="transmembrane region" description="Helical" evidence="2">
    <location>
        <begin position="91"/>
        <end position="115"/>
    </location>
</feature>
<dbReference type="EMBL" id="JBFXLQ010000027">
    <property type="protein sequence ID" value="KAL2866145.1"/>
    <property type="molecule type" value="Genomic_DNA"/>
</dbReference>
<accession>A0ABR4LNN0</accession>
<comment type="caution">
    <text evidence="3">The sequence shown here is derived from an EMBL/GenBank/DDBJ whole genome shotgun (WGS) entry which is preliminary data.</text>
</comment>
<keyword evidence="2" id="KW-0812">Transmembrane</keyword>
<keyword evidence="2" id="KW-0472">Membrane</keyword>
<dbReference type="RefSeq" id="XP_070885124.1">
    <property type="nucleotide sequence ID" value="XM_071029412.1"/>
</dbReference>
<feature type="region of interest" description="Disordered" evidence="1">
    <location>
        <begin position="1"/>
        <end position="46"/>
    </location>
</feature>
<evidence type="ECO:0000313" key="3">
    <source>
        <dbReference type="EMBL" id="KAL2866145.1"/>
    </source>
</evidence>
<proteinExistence type="predicted"/>
<keyword evidence="4" id="KW-1185">Reference proteome</keyword>
<feature type="compositionally biased region" description="Basic and acidic residues" evidence="1">
    <location>
        <begin position="32"/>
        <end position="44"/>
    </location>
</feature>
<sequence length="141" mass="15427">MRSGRNRLFGNQSSTGPSPLKYHCQNNSMQAARDKKKESGETQVKEGQFFTYNQKRHVPRDCSSRTESAAATAPMKVKLVHVTKGIQNAALTFMAVLSSSSSLGSALAFWSWVFVHQGLGLFSFSAPSSASWPPTIVCLVR</sequence>
<dbReference type="Proteomes" id="UP001610432">
    <property type="component" value="Unassembled WGS sequence"/>
</dbReference>
<name>A0ABR4LNN0_9EURO</name>
<gene>
    <name evidence="3" type="ORF">BJX67DRAFT_356677</name>
</gene>